<dbReference type="RefSeq" id="WP_169771662.1">
    <property type="nucleotide sequence ID" value="NZ_JABCUR010000002.1"/>
</dbReference>
<dbReference type="EMBL" id="JABCUR010000002">
    <property type="protein sequence ID" value="NMW64646.1"/>
    <property type="molecule type" value="Genomic_DNA"/>
</dbReference>
<feature type="transmembrane region" description="Helical" evidence="7">
    <location>
        <begin position="108"/>
        <end position="131"/>
    </location>
</feature>
<evidence type="ECO:0000313" key="8">
    <source>
        <dbReference type="EMBL" id="NMW64646.1"/>
    </source>
</evidence>
<feature type="transmembrane region" description="Helical" evidence="7">
    <location>
        <begin position="27"/>
        <end position="46"/>
    </location>
</feature>
<accession>A0A7Y0U0D9</accession>
<sequence>MKAVKTTQKADRPPINSPLRQIMSSSAMLIVVAVLLSLLVSAVLVVAFDQKVQESAAYLFARPSDFFGYAGTAFASFFTSLFRGAIFDYQATSAVGMIMPITNSLTRSVPLILAGLSVALAFRAGLFNIGAQGQLLVGAALGVWTGLNISLPYGLHLLVAMLLAVLGGAVWGAVPGILKARVGANEVIVTIMMNSIAVFLTSYFLKSRVFIGNGYPGKSSTIPDTAAYPKLLGSAFNLHLGFMIALLAAVFVWWLLERSTFGFELRAAGANPNAARTAGISVNRVIALTMIIAGALAGLAGTGPALGTERFLSAGTAGSIGFDAITVALLGASTPLGTVLAGILFGAFASGASTMQAAAGIPVDIVSVSQAVIVLLIAAPPLIRWIFRLPEPIDSRIAKQATPPMSATKADSKSEPTLAGAPHAEKTNTQPEGEVVATEHETTGGKEAQS</sequence>
<dbReference type="CDD" id="cd06580">
    <property type="entry name" value="TM_PBP1_transp_TpRbsC_like"/>
    <property type="match status" value="1"/>
</dbReference>
<dbReference type="PANTHER" id="PTHR47089:SF1">
    <property type="entry name" value="GUANOSINE ABC TRANSPORTER PERMEASE PROTEIN NUPP"/>
    <property type="match status" value="1"/>
</dbReference>
<evidence type="ECO:0000313" key="9">
    <source>
        <dbReference type="Proteomes" id="UP000578252"/>
    </source>
</evidence>
<evidence type="ECO:0000256" key="2">
    <source>
        <dbReference type="ARBA" id="ARBA00022475"/>
    </source>
</evidence>
<dbReference type="GO" id="GO:0005886">
    <property type="term" value="C:plasma membrane"/>
    <property type="evidence" value="ECO:0007669"/>
    <property type="project" value="UniProtKB-SubCell"/>
</dbReference>
<evidence type="ECO:0000256" key="4">
    <source>
        <dbReference type="ARBA" id="ARBA00022989"/>
    </source>
</evidence>
<dbReference type="GO" id="GO:0022857">
    <property type="term" value="F:transmembrane transporter activity"/>
    <property type="evidence" value="ECO:0007669"/>
    <property type="project" value="InterPro"/>
</dbReference>
<dbReference type="AlphaFoldDB" id="A0A7Y0U0D9"/>
<reference evidence="8 9" key="1">
    <citation type="submission" date="2020-04" db="EMBL/GenBank/DDBJ databases">
        <title>Antimicrobial susceptibility and clonality of vaginal-derived multi-drug resistant Mobiluncus isolates in China.</title>
        <authorList>
            <person name="Zhang X."/>
        </authorList>
    </citation>
    <scope>NUCLEOTIDE SEQUENCE [LARGE SCALE GENOMIC DNA]</scope>
    <source>
        <strain evidence="8 9">13</strain>
    </source>
</reference>
<dbReference type="Proteomes" id="UP000578252">
    <property type="component" value="Unassembled WGS sequence"/>
</dbReference>
<feature type="compositionally biased region" description="Basic and acidic residues" evidence="6">
    <location>
        <begin position="437"/>
        <end position="450"/>
    </location>
</feature>
<comment type="caution">
    <text evidence="8">The sequence shown here is derived from an EMBL/GenBank/DDBJ whole genome shotgun (WGS) entry which is preliminary data.</text>
</comment>
<protein>
    <submittedName>
        <fullName evidence="8">ABC transporter permease</fullName>
    </submittedName>
</protein>
<evidence type="ECO:0000256" key="7">
    <source>
        <dbReference type="SAM" id="Phobius"/>
    </source>
</evidence>
<feature type="transmembrane region" description="Helical" evidence="7">
    <location>
        <begin position="151"/>
        <end position="174"/>
    </location>
</feature>
<keyword evidence="5 7" id="KW-0472">Membrane</keyword>
<evidence type="ECO:0000256" key="3">
    <source>
        <dbReference type="ARBA" id="ARBA00022692"/>
    </source>
</evidence>
<keyword evidence="3 7" id="KW-0812">Transmembrane</keyword>
<dbReference type="PANTHER" id="PTHR47089">
    <property type="entry name" value="ABC TRANSPORTER, PERMEASE PROTEIN"/>
    <property type="match status" value="1"/>
</dbReference>
<feature type="transmembrane region" description="Helical" evidence="7">
    <location>
        <begin position="186"/>
        <end position="205"/>
    </location>
</feature>
<feature type="region of interest" description="Disordered" evidence="6">
    <location>
        <begin position="399"/>
        <end position="450"/>
    </location>
</feature>
<feature type="transmembrane region" description="Helical" evidence="7">
    <location>
        <begin position="66"/>
        <end position="87"/>
    </location>
</feature>
<keyword evidence="2" id="KW-1003">Cell membrane</keyword>
<comment type="subcellular location">
    <subcellularLocation>
        <location evidence="1">Cell membrane</location>
        <topology evidence="1">Multi-pass membrane protein</topology>
    </subcellularLocation>
</comment>
<dbReference type="InterPro" id="IPR001851">
    <property type="entry name" value="ABC_transp_permease"/>
</dbReference>
<dbReference type="Pfam" id="PF02653">
    <property type="entry name" value="BPD_transp_2"/>
    <property type="match status" value="1"/>
</dbReference>
<organism evidence="8 9">
    <name type="scientific">Mobiluncus mulieris</name>
    <dbReference type="NCBI Taxonomy" id="2052"/>
    <lineage>
        <taxon>Bacteria</taxon>
        <taxon>Bacillati</taxon>
        <taxon>Actinomycetota</taxon>
        <taxon>Actinomycetes</taxon>
        <taxon>Actinomycetales</taxon>
        <taxon>Actinomycetaceae</taxon>
        <taxon>Mobiluncus</taxon>
    </lineage>
</organism>
<evidence type="ECO:0000256" key="5">
    <source>
        <dbReference type="ARBA" id="ARBA00023136"/>
    </source>
</evidence>
<keyword evidence="4 7" id="KW-1133">Transmembrane helix</keyword>
<evidence type="ECO:0000256" key="6">
    <source>
        <dbReference type="SAM" id="MobiDB-lite"/>
    </source>
</evidence>
<proteinExistence type="predicted"/>
<feature type="transmembrane region" description="Helical" evidence="7">
    <location>
        <begin position="238"/>
        <end position="256"/>
    </location>
</feature>
<feature type="transmembrane region" description="Helical" evidence="7">
    <location>
        <begin position="365"/>
        <end position="387"/>
    </location>
</feature>
<name>A0A7Y0U0D9_9ACTO</name>
<gene>
    <name evidence="8" type="ORF">HHJ78_03665</name>
</gene>
<feature type="transmembrane region" description="Helical" evidence="7">
    <location>
        <begin position="285"/>
        <end position="305"/>
    </location>
</feature>
<evidence type="ECO:0000256" key="1">
    <source>
        <dbReference type="ARBA" id="ARBA00004651"/>
    </source>
</evidence>